<evidence type="ECO:0000256" key="1">
    <source>
        <dbReference type="SAM" id="MobiDB-lite"/>
    </source>
</evidence>
<dbReference type="AlphaFoldDB" id="A0A8K0JIB6"/>
<organism evidence="4 5">
    <name type="scientific">Filobasidium floriforme</name>
    <dbReference type="NCBI Taxonomy" id="5210"/>
    <lineage>
        <taxon>Eukaryota</taxon>
        <taxon>Fungi</taxon>
        <taxon>Dikarya</taxon>
        <taxon>Basidiomycota</taxon>
        <taxon>Agaricomycotina</taxon>
        <taxon>Tremellomycetes</taxon>
        <taxon>Filobasidiales</taxon>
        <taxon>Filobasidiaceae</taxon>
        <taxon>Filobasidium</taxon>
    </lineage>
</organism>
<evidence type="ECO:0000256" key="2">
    <source>
        <dbReference type="SAM" id="SignalP"/>
    </source>
</evidence>
<evidence type="ECO:0000313" key="5">
    <source>
        <dbReference type="Proteomes" id="UP000812966"/>
    </source>
</evidence>
<dbReference type="SUPFAM" id="SSF55486">
    <property type="entry name" value="Metalloproteases ('zincins'), catalytic domain"/>
    <property type="match status" value="1"/>
</dbReference>
<evidence type="ECO:0000313" key="4">
    <source>
        <dbReference type="EMBL" id="KAG7530884.1"/>
    </source>
</evidence>
<dbReference type="Proteomes" id="UP000812966">
    <property type="component" value="Unassembled WGS sequence"/>
</dbReference>
<dbReference type="Pfam" id="PF05299">
    <property type="entry name" value="Peptidase_M61"/>
    <property type="match status" value="1"/>
</dbReference>
<dbReference type="InterPro" id="IPR007963">
    <property type="entry name" value="Peptidase_M61_catalytic"/>
</dbReference>
<feature type="region of interest" description="Disordered" evidence="1">
    <location>
        <begin position="324"/>
        <end position="355"/>
    </location>
</feature>
<evidence type="ECO:0000259" key="3">
    <source>
        <dbReference type="Pfam" id="PF05299"/>
    </source>
</evidence>
<sequence>MYSPFDLNLGFLLAFILRWITTGTLTDHHEVVGITRPSIQLKLAPRWTDLVATQIDTTMTITGRHFLADEAMLRLVTESGRVPSMNYTGDQAIRSQDDLGELSLVYVDDPMGMTRVWYPFRETVGDVKLGFTVFPRKTTKATPPGPRIDFRENDGGLVGSGNVFIPTVLEPNPSPLDSDSDSDSNEPIVYDLDVRWDLTGAPPGTNTSTVWTFGEGPHVRYRGRMETLVNSVYMVGPSIRSHTSPSLPGYGFYYLTPPPSHFLPDPERLSGEIARLYPAMKGYFDQPSDTYRVFLRESPRGYGGTAFVWSFLIEWDRGVRIGRNLNDDGDGDDDDDSEGDDKETERERDEKESREDDLYFLVSHEMAHNWPSIQGPPGDQEDANTTWFEEGIATYYQAVLPYETGLISRSKFIGQMNDILSAYYTSPAIALTSVECTRDAWTNTHAQRLPYYRGVLYLLHLDAMIRRDSKGRKSLREPVNEMVRRRFAGETYTFDDLFRVLADHTDIDIDEAMNLYMNMSAGNWIVPPPSDLVGSGATVLREDQRRYDAGYTTTTDRHGDIVISSVRPDSNAYHAGCRVGDILTWSRYSFGSMDDYQRNHTMTLRRPGASSEKGDEFSVEFWPRSEVMVPSWQYV</sequence>
<keyword evidence="2" id="KW-0732">Signal</keyword>
<dbReference type="InterPro" id="IPR027268">
    <property type="entry name" value="Peptidase_M4/M1_CTD_sf"/>
</dbReference>
<reference evidence="4" key="1">
    <citation type="submission" date="2020-04" db="EMBL/GenBank/DDBJ databases">
        <title>Analysis of mating type loci in Filobasidium floriforme.</title>
        <authorList>
            <person name="Nowrousian M."/>
        </authorList>
    </citation>
    <scope>NUCLEOTIDE SEQUENCE</scope>
    <source>
        <strain evidence="4">CBS 6242</strain>
    </source>
</reference>
<feature type="signal peptide" evidence="2">
    <location>
        <begin position="1"/>
        <end position="26"/>
    </location>
</feature>
<dbReference type="Gene3D" id="1.10.390.10">
    <property type="entry name" value="Neutral Protease Domain 2"/>
    <property type="match status" value="1"/>
</dbReference>
<feature type="domain" description="Peptidase M61 catalytic" evidence="3">
    <location>
        <begin position="361"/>
        <end position="447"/>
    </location>
</feature>
<proteinExistence type="predicted"/>
<feature type="compositionally biased region" description="Basic and acidic residues" evidence="1">
    <location>
        <begin position="343"/>
        <end position="355"/>
    </location>
</feature>
<name>A0A8K0JIB6_9TREE</name>
<keyword evidence="5" id="KW-1185">Reference proteome</keyword>
<comment type="caution">
    <text evidence="4">The sequence shown here is derived from an EMBL/GenBank/DDBJ whole genome shotgun (WGS) entry which is preliminary data.</text>
</comment>
<gene>
    <name evidence="4" type="ORF">FFLO_04747</name>
</gene>
<protein>
    <recommendedName>
        <fullName evidence="3">Peptidase M61 catalytic domain-containing protein</fullName>
    </recommendedName>
</protein>
<feature type="chain" id="PRO_5035446892" description="Peptidase M61 catalytic domain-containing protein" evidence="2">
    <location>
        <begin position="27"/>
        <end position="635"/>
    </location>
</feature>
<dbReference type="EMBL" id="JABELV010000106">
    <property type="protein sequence ID" value="KAG7530884.1"/>
    <property type="molecule type" value="Genomic_DNA"/>
</dbReference>
<accession>A0A8K0JIB6</accession>
<feature type="compositionally biased region" description="Acidic residues" evidence="1">
    <location>
        <begin position="327"/>
        <end position="342"/>
    </location>
</feature>